<organism evidence="2 3">
    <name type="scientific">Pseudomonas cavernae</name>
    <dbReference type="NCBI Taxonomy" id="2320867"/>
    <lineage>
        <taxon>Bacteria</taxon>
        <taxon>Pseudomonadati</taxon>
        <taxon>Pseudomonadota</taxon>
        <taxon>Gammaproteobacteria</taxon>
        <taxon>Pseudomonadales</taxon>
        <taxon>Pseudomonadaceae</taxon>
        <taxon>Pseudomonas</taxon>
    </lineage>
</organism>
<feature type="transmembrane region" description="Helical" evidence="1">
    <location>
        <begin position="38"/>
        <end position="58"/>
    </location>
</feature>
<proteinExistence type="predicted"/>
<dbReference type="EMBL" id="CP032419">
    <property type="protein sequence ID" value="AYC31188.1"/>
    <property type="molecule type" value="Genomic_DNA"/>
</dbReference>
<reference evidence="3" key="1">
    <citation type="submission" date="2018-09" db="EMBL/GenBank/DDBJ databases">
        <authorList>
            <person name="Zhu H."/>
        </authorList>
    </citation>
    <scope>NUCLEOTIDE SEQUENCE [LARGE SCALE GENOMIC DNA]</scope>
    <source>
        <strain evidence="3">K2W31S-8</strain>
    </source>
</reference>
<protein>
    <submittedName>
        <fullName evidence="2">HdeD family acid-resistance protein</fullName>
    </submittedName>
</protein>
<keyword evidence="1" id="KW-0472">Membrane</keyword>
<evidence type="ECO:0000313" key="2">
    <source>
        <dbReference type="EMBL" id="AYC31188.1"/>
    </source>
</evidence>
<dbReference type="PANTHER" id="PTHR34989">
    <property type="entry name" value="PROTEIN HDED"/>
    <property type="match status" value="1"/>
</dbReference>
<sequence>MTHPLWLDLGQHWKWIALRGFAALLFGVLALLWPGLALTMLVIFWGAYALVDGLFSLIGAWRMRHEGEPLWPLLVVGVLGVVAGLAALLWPELTALGLLMLIAIWAIAIGALQIVAALRVRQLLDNEWWLGLSGTVALLFGLMVLVFPGAGALALVWLIGVFAVVFGVLLILLAWRLRGTEILGA</sequence>
<dbReference type="InterPro" id="IPR052712">
    <property type="entry name" value="Acid_resist_chaperone_HdeD"/>
</dbReference>
<feature type="transmembrane region" description="Helical" evidence="1">
    <location>
        <begin position="12"/>
        <end position="32"/>
    </location>
</feature>
<evidence type="ECO:0000313" key="3">
    <source>
        <dbReference type="Proteomes" id="UP000265560"/>
    </source>
</evidence>
<dbReference type="Proteomes" id="UP000265560">
    <property type="component" value="Chromosome"/>
</dbReference>
<keyword evidence="1" id="KW-0812">Transmembrane</keyword>
<name>A0A385YZX7_9PSED</name>
<dbReference type="PANTHER" id="PTHR34989:SF1">
    <property type="entry name" value="PROTEIN HDED"/>
    <property type="match status" value="1"/>
</dbReference>
<dbReference type="AlphaFoldDB" id="A0A385YZX7"/>
<evidence type="ECO:0000256" key="1">
    <source>
        <dbReference type="SAM" id="Phobius"/>
    </source>
</evidence>
<feature type="transmembrane region" description="Helical" evidence="1">
    <location>
        <begin position="154"/>
        <end position="175"/>
    </location>
</feature>
<feature type="transmembrane region" description="Helical" evidence="1">
    <location>
        <begin position="128"/>
        <end position="148"/>
    </location>
</feature>
<gene>
    <name evidence="2" type="ORF">D3880_01770</name>
</gene>
<dbReference type="Pfam" id="PF03729">
    <property type="entry name" value="DUF308"/>
    <property type="match status" value="2"/>
</dbReference>
<dbReference type="KEGG" id="pcav:D3880_01770"/>
<dbReference type="InterPro" id="IPR005325">
    <property type="entry name" value="DUF308_memb"/>
</dbReference>
<dbReference type="GO" id="GO:0005886">
    <property type="term" value="C:plasma membrane"/>
    <property type="evidence" value="ECO:0007669"/>
    <property type="project" value="TreeGrafter"/>
</dbReference>
<dbReference type="OrthoDB" id="193343at2"/>
<feature type="transmembrane region" description="Helical" evidence="1">
    <location>
        <begin position="96"/>
        <end position="116"/>
    </location>
</feature>
<accession>A0A385YZX7</accession>
<keyword evidence="3" id="KW-1185">Reference proteome</keyword>
<feature type="transmembrane region" description="Helical" evidence="1">
    <location>
        <begin position="70"/>
        <end position="90"/>
    </location>
</feature>
<dbReference type="RefSeq" id="WP_119891821.1">
    <property type="nucleotide sequence ID" value="NZ_CP032419.1"/>
</dbReference>
<keyword evidence="1" id="KW-1133">Transmembrane helix</keyword>